<protein>
    <submittedName>
        <fullName evidence="1">Uncharacterized protein</fullName>
    </submittedName>
</protein>
<name>A0A081NE72_9GAMM</name>
<dbReference type="eggNOG" id="ENOG502ZBUX">
    <property type="taxonomic scope" value="Bacteria"/>
</dbReference>
<dbReference type="RefSeq" id="WP_034838810.1">
    <property type="nucleotide sequence ID" value="NZ_JOKH01000004.1"/>
</dbReference>
<evidence type="ECO:0000313" key="2">
    <source>
        <dbReference type="Proteomes" id="UP000028073"/>
    </source>
</evidence>
<reference evidence="1 2" key="1">
    <citation type="submission" date="2014-06" db="EMBL/GenBank/DDBJ databases">
        <title>Whole Genome Sequences of Three Symbiotic Endozoicomonas Bacteria.</title>
        <authorList>
            <person name="Neave M.J."/>
            <person name="Apprill A."/>
            <person name="Voolstra C.R."/>
        </authorList>
    </citation>
    <scope>NUCLEOTIDE SEQUENCE [LARGE SCALE GENOMIC DNA]</scope>
    <source>
        <strain evidence="1 2">DSM 25634</strain>
    </source>
</reference>
<evidence type="ECO:0000313" key="1">
    <source>
        <dbReference type="EMBL" id="KEQ16745.1"/>
    </source>
</evidence>
<dbReference type="Proteomes" id="UP000028073">
    <property type="component" value="Unassembled WGS sequence"/>
</dbReference>
<organism evidence="1 2">
    <name type="scientific">Endozoicomonas numazuensis</name>
    <dbReference type="NCBI Taxonomy" id="1137799"/>
    <lineage>
        <taxon>Bacteria</taxon>
        <taxon>Pseudomonadati</taxon>
        <taxon>Pseudomonadota</taxon>
        <taxon>Gammaproteobacteria</taxon>
        <taxon>Oceanospirillales</taxon>
        <taxon>Endozoicomonadaceae</taxon>
        <taxon>Endozoicomonas</taxon>
    </lineage>
</organism>
<sequence length="396" mass="44112">MNRHQIPEGYSPLSPNETRGRLILIKDEHRSNWEEIQRNHAGNFYYTSVLRAIYNLQAVAKGSGEDKHKAGRINTMDLNGAKLRFRIWENNSVLIESLDIQEQATTHSQSGFYAIRYNTQNENWTPVQKEAKQPEFNNKILHEPYIAICGKYDDLAQASNKMVEHIQGAFDLEPGRVSSRGNAYNLFYQAKGFDKKPNIASLASIIQQSQKYKDGVRWLVHGEGAKTFVEALESLSESNSVIKKAEINTEASYKSAINTQYHRVFFSAPRGKGTEKDNLKRLTKNIGMSFSGIQYNDYDLKNPDINTGFRISVEKLAVPAITTGVGATALKTTGISGLVKLYEQAANLPVAGQIGLMVAGAFMVKNNVYPTLSSYGRAFANFGPNTLGKGNQSWQG</sequence>
<gene>
    <name evidence="1" type="ORF">GZ78_18820</name>
</gene>
<comment type="caution">
    <text evidence="1">The sequence shown here is derived from an EMBL/GenBank/DDBJ whole genome shotgun (WGS) entry which is preliminary data.</text>
</comment>
<proteinExistence type="predicted"/>
<dbReference type="EMBL" id="JOKH01000004">
    <property type="protein sequence ID" value="KEQ16745.1"/>
    <property type="molecule type" value="Genomic_DNA"/>
</dbReference>
<dbReference type="AlphaFoldDB" id="A0A081NE72"/>
<dbReference type="OrthoDB" id="6189942at2"/>
<keyword evidence="2" id="KW-1185">Reference proteome</keyword>
<accession>A0A081NE72</accession>